<sequence length="252" mass="27874">MLEAKVDDELAVLRRLRTRARSEKENDDVYQSPYAHSATKLRSSTATTRSSSASTGSSVTTRPLTRASLAATAGGDAAGRLTLPSSVTPRRPSAPPLHSTTTTRASTVGLVRPIEKPVRQSERVSATENKKLAEEVQPQQHKPQQVAQVPERIFECVLDDEGCVTTRCFIKGKFLGKGGFARCYEMTCEETGIKYAGKIVAKSSLVKPKAKQKFTSEIKIHKSLKHQHIVQFEHFFEDADNSYILLELCRNQ</sequence>
<dbReference type="GO" id="GO:0005524">
    <property type="term" value="F:ATP binding"/>
    <property type="evidence" value="ECO:0007669"/>
    <property type="project" value="UniProtKB-UniRule"/>
</dbReference>
<reference evidence="10" key="3">
    <citation type="submission" date="2015-02" db="UniProtKB">
        <authorList>
            <consortium name="EnsemblProtists"/>
        </authorList>
    </citation>
    <scope>IDENTIFICATION</scope>
    <source>
        <strain evidence="10">DAOM BR144</strain>
    </source>
</reference>
<keyword evidence="11" id="KW-1185">Reference proteome</keyword>
<dbReference type="InParanoid" id="K3X143"/>
<feature type="domain" description="Protein kinase" evidence="9">
    <location>
        <begin position="169"/>
        <end position="252"/>
    </location>
</feature>
<keyword evidence="5" id="KW-0418">Kinase</keyword>
<feature type="binding site" evidence="7">
    <location>
        <position position="202"/>
    </location>
    <ligand>
        <name>ATP</name>
        <dbReference type="ChEBI" id="CHEBI:30616"/>
    </ligand>
</feature>
<dbReference type="PANTHER" id="PTHR24345:SF0">
    <property type="entry name" value="CELL CYCLE SERINE_THREONINE-PROTEIN KINASE CDC5_MSD2"/>
    <property type="match status" value="1"/>
</dbReference>
<dbReference type="HOGENOM" id="CLU_1105159_0_0_1"/>
<reference evidence="11" key="1">
    <citation type="journal article" date="2010" name="Genome Biol.">
        <title>Genome sequence of the necrotrophic plant pathogen Pythium ultimum reveals original pathogenicity mechanisms and effector repertoire.</title>
        <authorList>
            <person name="Levesque C.A."/>
            <person name="Brouwer H."/>
            <person name="Cano L."/>
            <person name="Hamilton J.P."/>
            <person name="Holt C."/>
            <person name="Huitema E."/>
            <person name="Raffaele S."/>
            <person name="Robideau G.P."/>
            <person name="Thines M."/>
            <person name="Win J."/>
            <person name="Zerillo M.M."/>
            <person name="Beakes G.W."/>
            <person name="Boore J.L."/>
            <person name="Busam D."/>
            <person name="Dumas B."/>
            <person name="Ferriera S."/>
            <person name="Fuerstenberg S.I."/>
            <person name="Gachon C.M."/>
            <person name="Gaulin E."/>
            <person name="Govers F."/>
            <person name="Grenville-Briggs L."/>
            <person name="Horner N."/>
            <person name="Hostetler J."/>
            <person name="Jiang R.H."/>
            <person name="Johnson J."/>
            <person name="Krajaejun T."/>
            <person name="Lin H."/>
            <person name="Meijer H.J."/>
            <person name="Moore B."/>
            <person name="Morris P."/>
            <person name="Phuntmart V."/>
            <person name="Puiu D."/>
            <person name="Shetty J."/>
            <person name="Stajich J.E."/>
            <person name="Tripathy S."/>
            <person name="Wawra S."/>
            <person name="van West P."/>
            <person name="Whitty B.R."/>
            <person name="Coutinho P.M."/>
            <person name="Henrissat B."/>
            <person name="Martin F."/>
            <person name="Thomas P.D."/>
            <person name="Tyler B.M."/>
            <person name="De Vries R.P."/>
            <person name="Kamoun S."/>
            <person name="Yandell M."/>
            <person name="Tisserat N."/>
            <person name="Buell C.R."/>
        </authorList>
    </citation>
    <scope>NUCLEOTIDE SEQUENCE</scope>
    <source>
        <strain evidence="11">DAOM:BR144</strain>
    </source>
</reference>
<dbReference type="PROSITE" id="PS00107">
    <property type="entry name" value="PROTEIN_KINASE_ATP"/>
    <property type="match status" value="1"/>
</dbReference>
<evidence type="ECO:0000256" key="6">
    <source>
        <dbReference type="ARBA" id="ARBA00022840"/>
    </source>
</evidence>
<evidence type="ECO:0000259" key="9">
    <source>
        <dbReference type="PROSITE" id="PS50011"/>
    </source>
</evidence>
<dbReference type="AlphaFoldDB" id="K3X143"/>
<dbReference type="SUPFAM" id="SSF56112">
    <property type="entry name" value="Protein kinase-like (PK-like)"/>
    <property type="match status" value="1"/>
</dbReference>
<dbReference type="GO" id="GO:0005634">
    <property type="term" value="C:nucleus"/>
    <property type="evidence" value="ECO:0007669"/>
    <property type="project" value="TreeGrafter"/>
</dbReference>
<evidence type="ECO:0000256" key="3">
    <source>
        <dbReference type="ARBA" id="ARBA00022737"/>
    </source>
</evidence>
<name>K3X143_GLOUD</name>
<evidence type="ECO:0000256" key="2">
    <source>
        <dbReference type="ARBA" id="ARBA00022679"/>
    </source>
</evidence>
<keyword evidence="6 7" id="KW-0067">ATP-binding</keyword>
<dbReference type="Pfam" id="PF00069">
    <property type="entry name" value="Pkinase"/>
    <property type="match status" value="1"/>
</dbReference>
<evidence type="ECO:0000256" key="4">
    <source>
        <dbReference type="ARBA" id="ARBA00022741"/>
    </source>
</evidence>
<evidence type="ECO:0000256" key="1">
    <source>
        <dbReference type="ARBA" id="ARBA00022527"/>
    </source>
</evidence>
<dbReference type="PANTHER" id="PTHR24345">
    <property type="entry name" value="SERINE/THREONINE-PROTEIN KINASE PLK"/>
    <property type="match status" value="1"/>
</dbReference>
<evidence type="ECO:0000313" key="10">
    <source>
        <dbReference type="EnsemblProtists" id="PYU1_T010942"/>
    </source>
</evidence>
<protein>
    <recommendedName>
        <fullName evidence="9">Protein kinase domain-containing protein</fullName>
    </recommendedName>
</protein>
<reference evidence="11" key="2">
    <citation type="submission" date="2010-04" db="EMBL/GenBank/DDBJ databases">
        <authorList>
            <person name="Buell R."/>
            <person name="Hamilton J."/>
            <person name="Hostetler J."/>
        </authorList>
    </citation>
    <scope>NUCLEOTIDE SEQUENCE [LARGE SCALE GENOMIC DNA]</scope>
    <source>
        <strain evidence="11">DAOM:BR144</strain>
    </source>
</reference>
<dbReference type="Proteomes" id="UP000019132">
    <property type="component" value="Unassembled WGS sequence"/>
</dbReference>
<dbReference type="InterPro" id="IPR011009">
    <property type="entry name" value="Kinase-like_dom_sf"/>
</dbReference>
<evidence type="ECO:0000313" key="11">
    <source>
        <dbReference type="Proteomes" id="UP000019132"/>
    </source>
</evidence>
<dbReference type="InterPro" id="IPR000719">
    <property type="entry name" value="Prot_kinase_dom"/>
</dbReference>
<dbReference type="VEuPathDB" id="FungiDB:PYU1_G010919"/>
<keyword evidence="4 7" id="KW-0547">Nucleotide-binding</keyword>
<dbReference type="FunFam" id="3.30.200.20:FF:000091">
    <property type="entry name" value="Serine/threonine-protein kinase PLK"/>
    <property type="match status" value="1"/>
</dbReference>
<evidence type="ECO:0000256" key="5">
    <source>
        <dbReference type="ARBA" id="ARBA00022777"/>
    </source>
</evidence>
<dbReference type="STRING" id="431595.K3X143"/>
<keyword evidence="2" id="KW-0808">Transferase</keyword>
<feature type="region of interest" description="Disordered" evidence="8">
    <location>
        <begin position="17"/>
        <end position="101"/>
    </location>
</feature>
<dbReference type="Gene3D" id="3.30.200.20">
    <property type="entry name" value="Phosphorylase Kinase, domain 1"/>
    <property type="match status" value="1"/>
</dbReference>
<dbReference type="PROSITE" id="PS50011">
    <property type="entry name" value="PROTEIN_KINASE_DOM"/>
    <property type="match status" value="1"/>
</dbReference>
<keyword evidence="3" id="KW-0677">Repeat</keyword>
<dbReference type="EMBL" id="GL376590">
    <property type="status" value="NOT_ANNOTATED_CDS"/>
    <property type="molecule type" value="Genomic_DNA"/>
</dbReference>
<dbReference type="InterPro" id="IPR017441">
    <property type="entry name" value="Protein_kinase_ATP_BS"/>
</dbReference>
<dbReference type="EnsemblProtists" id="PYU1_T010942">
    <property type="protein sequence ID" value="PYU1_T010942"/>
    <property type="gene ID" value="PYU1_G010919"/>
</dbReference>
<proteinExistence type="predicted"/>
<evidence type="ECO:0000256" key="7">
    <source>
        <dbReference type="PROSITE-ProRule" id="PRU10141"/>
    </source>
</evidence>
<evidence type="ECO:0000256" key="8">
    <source>
        <dbReference type="SAM" id="MobiDB-lite"/>
    </source>
</evidence>
<feature type="compositionally biased region" description="Low complexity" evidence="8">
    <location>
        <begin position="37"/>
        <end position="83"/>
    </location>
</feature>
<dbReference type="GO" id="GO:0004674">
    <property type="term" value="F:protein serine/threonine kinase activity"/>
    <property type="evidence" value="ECO:0007669"/>
    <property type="project" value="UniProtKB-KW"/>
</dbReference>
<accession>K3X143</accession>
<organism evidence="10 11">
    <name type="scientific">Globisporangium ultimum (strain ATCC 200006 / CBS 805.95 / DAOM BR144)</name>
    <name type="common">Pythium ultimum</name>
    <dbReference type="NCBI Taxonomy" id="431595"/>
    <lineage>
        <taxon>Eukaryota</taxon>
        <taxon>Sar</taxon>
        <taxon>Stramenopiles</taxon>
        <taxon>Oomycota</taxon>
        <taxon>Peronosporomycetes</taxon>
        <taxon>Pythiales</taxon>
        <taxon>Pythiaceae</taxon>
        <taxon>Globisporangium</taxon>
    </lineage>
</organism>
<dbReference type="eggNOG" id="KOG0575">
    <property type="taxonomic scope" value="Eukaryota"/>
</dbReference>
<keyword evidence="1" id="KW-0723">Serine/threonine-protein kinase</keyword>